<dbReference type="Proteomes" id="UP001054945">
    <property type="component" value="Unassembled WGS sequence"/>
</dbReference>
<keyword evidence="1" id="KW-1133">Transmembrane helix</keyword>
<reference evidence="2 3" key="1">
    <citation type="submission" date="2021-06" db="EMBL/GenBank/DDBJ databases">
        <title>Caerostris extrusa draft genome.</title>
        <authorList>
            <person name="Kono N."/>
            <person name="Arakawa K."/>
        </authorList>
    </citation>
    <scope>NUCLEOTIDE SEQUENCE [LARGE SCALE GENOMIC DNA]</scope>
</reference>
<keyword evidence="3" id="KW-1185">Reference proteome</keyword>
<evidence type="ECO:0000256" key="1">
    <source>
        <dbReference type="SAM" id="Phobius"/>
    </source>
</evidence>
<organism evidence="2 3">
    <name type="scientific">Caerostris extrusa</name>
    <name type="common">Bark spider</name>
    <name type="synonym">Caerostris bankana</name>
    <dbReference type="NCBI Taxonomy" id="172846"/>
    <lineage>
        <taxon>Eukaryota</taxon>
        <taxon>Metazoa</taxon>
        <taxon>Ecdysozoa</taxon>
        <taxon>Arthropoda</taxon>
        <taxon>Chelicerata</taxon>
        <taxon>Arachnida</taxon>
        <taxon>Araneae</taxon>
        <taxon>Araneomorphae</taxon>
        <taxon>Entelegynae</taxon>
        <taxon>Araneoidea</taxon>
        <taxon>Araneidae</taxon>
        <taxon>Caerostris</taxon>
    </lineage>
</organism>
<keyword evidence="1" id="KW-0472">Membrane</keyword>
<evidence type="ECO:0000313" key="2">
    <source>
        <dbReference type="EMBL" id="GIY10202.1"/>
    </source>
</evidence>
<evidence type="ECO:0000313" key="3">
    <source>
        <dbReference type="Proteomes" id="UP001054945"/>
    </source>
</evidence>
<protein>
    <submittedName>
        <fullName evidence="2">Uncharacterized protein</fullName>
    </submittedName>
</protein>
<gene>
    <name evidence="2" type="ORF">CEXT_291141</name>
</gene>
<accession>A0AAV4QPT9</accession>
<dbReference type="EMBL" id="BPLR01006491">
    <property type="protein sequence ID" value="GIY10202.1"/>
    <property type="molecule type" value="Genomic_DNA"/>
</dbReference>
<keyword evidence="1" id="KW-0812">Transmembrane</keyword>
<name>A0AAV4QPT9_CAEEX</name>
<dbReference type="AlphaFoldDB" id="A0AAV4QPT9"/>
<comment type="caution">
    <text evidence="2">The sequence shown here is derived from an EMBL/GenBank/DDBJ whole genome shotgun (WGS) entry which is preliminary data.</text>
</comment>
<feature type="transmembrane region" description="Helical" evidence="1">
    <location>
        <begin position="36"/>
        <end position="52"/>
    </location>
</feature>
<proteinExistence type="predicted"/>
<sequence length="153" mass="17708">MGTYTLIHKKETNVSKSLSKGKKDNAFWVTLEGGKILVKGTLLFILVAKSYLKRKSMANTMFEGELPFPSEDIPLNSGHWSVVKVGGNFLSSYWGKYGGLVKWSNSSEVPRRSNVKRSQLNELDEVLFRFFCFYRLLPQKQFTRFRHRKHLNL</sequence>